<keyword evidence="1" id="KW-0812">Transmembrane</keyword>
<keyword evidence="1" id="KW-0472">Membrane</keyword>
<feature type="transmembrane region" description="Helical" evidence="1">
    <location>
        <begin position="6"/>
        <end position="25"/>
    </location>
</feature>
<proteinExistence type="predicted"/>
<name>A0A1H9C010_9FLAO</name>
<dbReference type="GO" id="GO:0016874">
    <property type="term" value="F:ligase activity"/>
    <property type="evidence" value="ECO:0007669"/>
    <property type="project" value="UniProtKB-KW"/>
</dbReference>
<accession>A0A1H9C010</accession>
<sequence length="230" mass="26016">MSSSIIIPSIIVVAVTIGILSYYFGKKQSILRSLSKLKYKDILQFRTNEPTKVTGKVLHVHEPFIAPFTKRKCVAFEFKIQQKKSSGKNSYWKTLVKENNIQDFFVEQKGEVVMIKPNTNPVNLKIYLEADKKVSSGFLNDPTPEFQDVLSAYNINSANLFGFNRTLRYTERILEVGETVTVGGIAKWKALDTAINGYSYSKIAALESSDKQKIIITDLPAARVQKQQRL</sequence>
<protein>
    <submittedName>
        <fullName evidence="2">E3 Ubiquitin ligase</fullName>
    </submittedName>
</protein>
<dbReference type="EMBL" id="FOFN01000001">
    <property type="protein sequence ID" value="SEP94570.1"/>
    <property type="molecule type" value="Genomic_DNA"/>
</dbReference>
<dbReference type="OrthoDB" id="1116096at2"/>
<dbReference type="AlphaFoldDB" id="A0A1H9C010"/>
<organism evidence="2 3">
    <name type="scientific">Hyunsoonleella jejuensis</name>
    <dbReference type="NCBI Taxonomy" id="419940"/>
    <lineage>
        <taxon>Bacteria</taxon>
        <taxon>Pseudomonadati</taxon>
        <taxon>Bacteroidota</taxon>
        <taxon>Flavobacteriia</taxon>
        <taxon>Flavobacteriales</taxon>
        <taxon>Flavobacteriaceae</taxon>
    </lineage>
</organism>
<dbReference type="Proteomes" id="UP000198999">
    <property type="component" value="Unassembled WGS sequence"/>
</dbReference>
<reference evidence="2 3" key="1">
    <citation type="submission" date="2016-10" db="EMBL/GenBank/DDBJ databases">
        <authorList>
            <person name="de Groot N.N."/>
        </authorList>
    </citation>
    <scope>NUCLEOTIDE SEQUENCE [LARGE SCALE GENOMIC DNA]</scope>
    <source>
        <strain evidence="2 3">DSM 21035</strain>
    </source>
</reference>
<keyword evidence="3" id="KW-1185">Reference proteome</keyword>
<evidence type="ECO:0000313" key="2">
    <source>
        <dbReference type="EMBL" id="SEP94570.1"/>
    </source>
</evidence>
<dbReference type="RefSeq" id="WP_092575581.1">
    <property type="nucleotide sequence ID" value="NZ_FOFN01000001.1"/>
</dbReference>
<evidence type="ECO:0000256" key="1">
    <source>
        <dbReference type="SAM" id="Phobius"/>
    </source>
</evidence>
<gene>
    <name evidence="2" type="ORF">SAMN05421824_0770</name>
</gene>
<keyword evidence="1" id="KW-1133">Transmembrane helix</keyword>
<dbReference type="STRING" id="419940.SAMN05421824_0770"/>
<keyword evidence="2" id="KW-0436">Ligase</keyword>
<evidence type="ECO:0000313" key="3">
    <source>
        <dbReference type="Proteomes" id="UP000198999"/>
    </source>
</evidence>